<evidence type="ECO:0000313" key="5">
    <source>
        <dbReference type="Proteomes" id="UP000065807"/>
    </source>
</evidence>
<keyword evidence="4" id="KW-0032">Aminotransferase</keyword>
<evidence type="ECO:0000256" key="2">
    <source>
        <dbReference type="ARBA" id="ARBA00022898"/>
    </source>
</evidence>
<dbReference type="Pfam" id="PF00202">
    <property type="entry name" value="Aminotran_3"/>
    <property type="match status" value="1"/>
</dbReference>
<dbReference type="InterPro" id="IPR006151">
    <property type="entry name" value="Shikm_DH/Glu-tRNA_Rdtase"/>
</dbReference>
<protein>
    <submittedName>
        <fullName evidence="4">Aminotransferase III</fullName>
    </submittedName>
</protein>
<keyword evidence="5" id="KW-1185">Reference proteome</keyword>
<dbReference type="InterPro" id="IPR015422">
    <property type="entry name" value="PyrdxlP-dep_Trfase_small"/>
</dbReference>
<dbReference type="GO" id="GO:0008483">
    <property type="term" value="F:transaminase activity"/>
    <property type="evidence" value="ECO:0007669"/>
    <property type="project" value="UniProtKB-KW"/>
</dbReference>
<evidence type="ECO:0000259" key="3">
    <source>
        <dbReference type="Pfam" id="PF01488"/>
    </source>
</evidence>
<dbReference type="PROSITE" id="PS00600">
    <property type="entry name" value="AA_TRANSFER_CLASS_3"/>
    <property type="match status" value="1"/>
</dbReference>
<dbReference type="EMBL" id="AP014924">
    <property type="protein sequence ID" value="BAS27611.1"/>
    <property type="molecule type" value="Genomic_DNA"/>
</dbReference>
<dbReference type="InterPro" id="IPR050103">
    <property type="entry name" value="Class-III_PLP-dep_AT"/>
</dbReference>
<dbReference type="Gene3D" id="3.40.640.10">
    <property type="entry name" value="Type I PLP-dependent aspartate aminotransferase-like (Major domain)"/>
    <property type="match status" value="1"/>
</dbReference>
<dbReference type="InterPro" id="IPR036291">
    <property type="entry name" value="NAD(P)-bd_dom_sf"/>
</dbReference>
<name>A0A0K2SKH5_LIMPI</name>
<dbReference type="SUPFAM" id="SSF51735">
    <property type="entry name" value="NAD(P)-binding Rossmann-fold domains"/>
    <property type="match status" value="1"/>
</dbReference>
<organism evidence="4 5">
    <name type="scientific">Limnochorda pilosa</name>
    <dbReference type="NCBI Taxonomy" id="1555112"/>
    <lineage>
        <taxon>Bacteria</taxon>
        <taxon>Bacillati</taxon>
        <taxon>Bacillota</taxon>
        <taxon>Limnochordia</taxon>
        <taxon>Limnochordales</taxon>
        <taxon>Limnochordaceae</taxon>
        <taxon>Limnochorda</taxon>
    </lineage>
</organism>
<reference evidence="5" key="1">
    <citation type="submission" date="2015-07" db="EMBL/GenBank/DDBJ databases">
        <title>Complete genome sequence and phylogenetic analysis of Limnochorda pilosa.</title>
        <authorList>
            <person name="Watanabe M."/>
            <person name="Kojima H."/>
            <person name="Fukui M."/>
        </authorList>
    </citation>
    <scope>NUCLEOTIDE SEQUENCE [LARGE SCALE GENOMIC DNA]</scope>
    <source>
        <strain evidence="5">HC45</strain>
    </source>
</reference>
<dbReference type="AlphaFoldDB" id="A0A0K2SKH5"/>
<keyword evidence="2" id="KW-0663">Pyridoxal phosphate</keyword>
<dbReference type="InterPro" id="IPR005814">
    <property type="entry name" value="Aminotrans_3"/>
</dbReference>
<dbReference type="GO" id="GO:0042802">
    <property type="term" value="F:identical protein binding"/>
    <property type="evidence" value="ECO:0007669"/>
    <property type="project" value="TreeGrafter"/>
</dbReference>
<dbReference type="Gene3D" id="3.40.50.720">
    <property type="entry name" value="NAD(P)-binding Rossmann-like Domain"/>
    <property type="match status" value="1"/>
</dbReference>
<comment type="cofactor">
    <cofactor evidence="1">
        <name>pyridoxal 5'-phosphate</name>
        <dbReference type="ChEBI" id="CHEBI:597326"/>
    </cofactor>
</comment>
<dbReference type="PANTHER" id="PTHR11986">
    <property type="entry name" value="AMINOTRANSFERASE CLASS III"/>
    <property type="match status" value="1"/>
</dbReference>
<keyword evidence="4" id="KW-0808">Transferase</keyword>
<accession>A0A0K2SKH5</accession>
<dbReference type="InterPro" id="IPR015421">
    <property type="entry name" value="PyrdxlP-dep_Trfase_major"/>
</dbReference>
<dbReference type="SUPFAM" id="SSF53383">
    <property type="entry name" value="PLP-dependent transferases"/>
    <property type="match status" value="1"/>
</dbReference>
<dbReference type="CDD" id="cd00610">
    <property type="entry name" value="OAT_like"/>
    <property type="match status" value="1"/>
</dbReference>
<dbReference type="Gene3D" id="3.90.1150.10">
    <property type="entry name" value="Aspartate Aminotransferase, domain 1"/>
    <property type="match status" value="1"/>
</dbReference>
<dbReference type="RefSeq" id="WP_068136712.1">
    <property type="nucleotide sequence ID" value="NZ_AP014924.1"/>
</dbReference>
<dbReference type="Proteomes" id="UP000065807">
    <property type="component" value="Chromosome"/>
</dbReference>
<dbReference type="InterPro" id="IPR049704">
    <property type="entry name" value="Aminotrans_3_PPA_site"/>
</dbReference>
<sequence>MDRFSQFVNPHLGKLLNRLEMDKRFVRGEGCTLWDEAGRRYVDFLAAYGALPFGFNPPEIWRALHQAEAEGVPSFVQPSSLDAAGELAERLLAVAPPGFRTVTFTSSGAESTEAAIKACRAATGRMGVLSCGNAFHGKTLGALSATHREAYQKVFGAPLPGFDRIPYGDLEALEAALRSNPEQYACFLVEPIQGEGGIVEPPPGYLAGAQRLCREHGVLLVVDEVQTGLGRTGRLFACEAEGVTPDVLTLAKALGGGLMPIGAVLLTDAAYTDAFAEKHSSTFAGGGLACRAGLASLDLLTRNDQELVREVARKGARLKAKLEAMRERYPRALRAVRGRGFMLGIELAASRDTHPQSLLGILGEQGALAPVVASHLLNVEGIRIAPTLNGASVLRIEPPLIASDEVCDQVADGLDRTLSLLQQGDTARLVAHLAGVPPATLTARGTWGSPEALRVAAPRPVRPSGDPGEGRFAFLVHPLSLANYPDYDRSLAAFDESALARLADRWSDLLEPMVVGETRIVSAAGRTAHGEFIAVPRTTSELLAMPRDEAETEVRRAVELARDRGARIVGLGAYTAVVTRGGLHLRKLGVAITTGNSYTVVSAREAVSLATARLGFSLRQATVAVVGATGSIGRALAILLAEEAGRMVLVGNPQRAEASLRRLRQVAAEASVRSPHPSFELTVDVDRALAQADVVVTATSSTLELVRPENAKPGAVVCDMSRPPNVARRIQAERPDVLVIDGGVVEVPGRPYLGFDFGFERGLAYACMSETMMLALEQRYEHVSLGSDLAMPTLEEMRALAARHGFRLAWLRSFDRPLAPEDWQRLQEERARVMGLQPSAARTGGAARGAAR</sequence>
<dbReference type="Pfam" id="PF01488">
    <property type="entry name" value="Shikimate_DH"/>
    <property type="match status" value="1"/>
</dbReference>
<dbReference type="STRING" id="1555112.LIP_1767"/>
<reference evidence="5" key="2">
    <citation type="journal article" date="2016" name="Int. J. Syst. Evol. Microbiol.">
        <title>Complete genome sequence and cell structure of Limnochorda pilosa, a Gram-negative spore-former within the phylum Firmicutes.</title>
        <authorList>
            <person name="Watanabe M."/>
            <person name="Kojima H."/>
            <person name="Fukui M."/>
        </authorList>
    </citation>
    <scope>NUCLEOTIDE SEQUENCE [LARGE SCALE GENOMIC DNA]</scope>
    <source>
        <strain evidence="5">HC45</strain>
    </source>
</reference>
<dbReference type="InterPro" id="IPR015424">
    <property type="entry name" value="PyrdxlP-dep_Trfase"/>
</dbReference>
<proteinExistence type="predicted"/>
<dbReference type="KEGG" id="lpil:LIP_1767"/>
<dbReference type="OrthoDB" id="9801052at2"/>
<gene>
    <name evidence="4" type="ORF">LIP_1767</name>
</gene>
<feature type="domain" description="Quinate/shikimate 5-dehydrogenase/glutamyl-tRNA reductase" evidence="3">
    <location>
        <begin position="609"/>
        <end position="732"/>
    </location>
</feature>
<evidence type="ECO:0000256" key="1">
    <source>
        <dbReference type="ARBA" id="ARBA00001933"/>
    </source>
</evidence>
<dbReference type="PANTHER" id="PTHR11986:SF121">
    <property type="entry name" value="BLR3010 PROTEIN"/>
    <property type="match status" value="1"/>
</dbReference>
<dbReference type="FunFam" id="3.40.640.10:FF:000004">
    <property type="entry name" value="Acetylornithine aminotransferase"/>
    <property type="match status" value="1"/>
</dbReference>
<evidence type="ECO:0000313" key="4">
    <source>
        <dbReference type="EMBL" id="BAS27611.1"/>
    </source>
</evidence>
<dbReference type="GO" id="GO:0030170">
    <property type="term" value="F:pyridoxal phosphate binding"/>
    <property type="evidence" value="ECO:0007669"/>
    <property type="project" value="InterPro"/>
</dbReference>